<protein>
    <submittedName>
        <fullName evidence="1">Uncharacterized protein</fullName>
    </submittedName>
</protein>
<gene>
    <name evidence="1" type="ORF">CD178_02528</name>
</gene>
<evidence type="ECO:0000313" key="1">
    <source>
        <dbReference type="EMBL" id="AXY23275.1"/>
    </source>
</evidence>
<dbReference type="KEGG" id="ksc:CD178_02528"/>
<dbReference type="RefSeq" id="WP_118963259.1">
    <property type="nucleotide sequence ID" value="NZ_CP023036.1"/>
</dbReference>
<name>A0A347WEI2_9PROT</name>
<dbReference type="AlphaFoldDB" id="A0A347WEI2"/>
<dbReference type="EMBL" id="CP023036">
    <property type="protein sequence ID" value="AXY23275.1"/>
    <property type="molecule type" value="Genomic_DNA"/>
</dbReference>
<accession>A0A347WEI2</accession>
<dbReference type="Proteomes" id="UP000264120">
    <property type="component" value="Chromosome"/>
</dbReference>
<sequence length="129" mass="14948">MPDAKETRPHSWAIRRCSVATLAQIRDESEDYITREWDAFIQRAMDFDIEHFALFNCFLFDDADLDPVDHAKRLVCRSLVISEVIDGDVIIGFATKQSMEDFNAWGNDAIRAYCPETLHHTDPVSEQRR</sequence>
<organism evidence="1 2">
    <name type="scientific">Komagataeibacter saccharivorans</name>
    <dbReference type="NCBI Taxonomy" id="265959"/>
    <lineage>
        <taxon>Bacteria</taxon>
        <taxon>Pseudomonadati</taxon>
        <taxon>Pseudomonadota</taxon>
        <taxon>Alphaproteobacteria</taxon>
        <taxon>Acetobacterales</taxon>
        <taxon>Acetobacteraceae</taxon>
        <taxon>Komagataeibacter</taxon>
    </lineage>
</organism>
<keyword evidence="2" id="KW-1185">Reference proteome</keyword>
<evidence type="ECO:0000313" key="2">
    <source>
        <dbReference type="Proteomes" id="UP000264120"/>
    </source>
</evidence>
<proteinExistence type="predicted"/>
<reference evidence="1 2" key="1">
    <citation type="submission" date="2017-08" db="EMBL/GenBank/DDBJ databases">
        <title>Complete genome sequence of Gluconacetobacter saccharivorans CV1 isolated from Fermented Vinegar.</title>
        <authorList>
            <person name="Kim S.-Y."/>
        </authorList>
    </citation>
    <scope>NUCLEOTIDE SEQUENCE [LARGE SCALE GENOMIC DNA]</scope>
    <source>
        <strain evidence="1 2">CV1</strain>
    </source>
</reference>